<name>A0ABP8UT93_9ACTN</name>
<dbReference type="Proteomes" id="UP001501442">
    <property type="component" value="Unassembled WGS sequence"/>
</dbReference>
<reference evidence="4" key="1">
    <citation type="journal article" date="2019" name="Int. J. Syst. Evol. Microbiol.">
        <title>The Global Catalogue of Microorganisms (GCM) 10K type strain sequencing project: providing services to taxonomists for standard genome sequencing and annotation.</title>
        <authorList>
            <consortium name="The Broad Institute Genomics Platform"/>
            <consortium name="The Broad Institute Genome Sequencing Center for Infectious Disease"/>
            <person name="Wu L."/>
            <person name="Ma J."/>
        </authorList>
    </citation>
    <scope>NUCLEOTIDE SEQUENCE [LARGE SCALE GENOMIC DNA]</scope>
    <source>
        <strain evidence="4">JCM 17939</strain>
    </source>
</reference>
<organism evidence="3 4">
    <name type="scientific">Actinoallomurus vinaceus</name>
    <dbReference type="NCBI Taxonomy" id="1080074"/>
    <lineage>
        <taxon>Bacteria</taxon>
        <taxon>Bacillati</taxon>
        <taxon>Actinomycetota</taxon>
        <taxon>Actinomycetes</taxon>
        <taxon>Streptosporangiales</taxon>
        <taxon>Thermomonosporaceae</taxon>
        <taxon>Actinoallomurus</taxon>
    </lineage>
</organism>
<keyword evidence="2" id="KW-0472">Membrane</keyword>
<keyword evidence="2" id="KW-0812">Transmembrane</keyword>
<proteinExistence type="predicted"/>
<feature type="region of interest" description="Disordered" evidence="1">
    <location>
        <begin position="1"/>
        <end position="44"/>
    </location>
</feature>
<evidence type="ECO:0008006" key="5">
    <source>
        <dbReference type="Google" id="ProtNLM"/>
    </source>
</evidence>
<dbReference type="EMBL" id="BAABHK010000028">
    <property type="protein sequence ID" value="GAA4639647.1"/>
    <property type="molecule type" value="Genomic_DNA"/>
</dbReference>
<feature type="compositionally biased region" description="Basic and acidic residues" evidence="1">
    <location>
        <begin position="35"/>
        <end position="44"/>
    </location>
</feature>
<evidence type="ECO:0000256" key="1">
    <source>
        <dbReference type="SAM" id="MobiDB-lite"/>
    </source>
</evidence>
<feature type="compositionally biased region" description="Basic and acidic residues" evidence="1">
    <location>
        <begin position="7"/>
        <end position="25"/>
    </location>
</feature>
<gene>
    <name evidence="3" type="ORF">GCM10023196_102090</name>
</gene>
<evidence type="ECO:0000256" key="2">
    <source>
        <dbReference type="SAM" id="Phobius"/>
    </source>
</evidence>
<sequence>MGGFDSVEPHGAESYREARERDGLMRKTGLGAPRTEPRAHRDGRADIDPTQFVQLLATDFGGIYQVYLAASEERLKMLRLAMSLLAAPFGAVVALASAKVLDPAALTAWHRIPPYVFALTAIFGAMGVLPYLRLIEATSRHLRTARAVNNFRLLYVEELRDHFREVGWAPNLPIDPAYPESFAPTSGPGVTAIGLAIVDAAYISIGLLGLSGARPTPIVVTVWIGVTATLLFLVYHIRLGAARRRSEPANPYGFPSVES</sequence>
<protein>
    <recommendedName>
        <fullName evidence="5">ABC transmembrane type-1 domain-containing protein</fullName>
    </recommendedName>
</protein>
<evidence type="ECO:0000313" key="4">
    <source>
        <dbReference type="Proteomes" id="UP001501442"/>
    </source>
</evidence>
<feature type="transmembrane region" description="Helical" evidence="2">
    <location>
        <begin position="80"/>
        <end position="100"/>
    </location>
</feature>
<feature type="transmembrane region" description="Helical" evidence="2">
    <location>
        <begin position="112"/>
        <end position="132"/>
    </location>
</feature>
<feature type="transmembrane region" description="Helical" evidence="2">
    <location>
        <begin position="190"/>
        <end position="210"/>
    </location>
</feature>
<feature type="transmembrane region" description="Helical" evidence="2">
    <location>
        <begin position="216"/>
        <end position="235"/>
    </location>
</feature>
<comment type="caution">
    <text evidence="3">The sequence shown here is derived from an EMBL/GenBank/DDBJ whole genome shotgun (WGS) entry which is preliminary data.</text>
</comment>
<accession>A0ABP8UT93</accession>
<keyword evidence="4" id="KW-1185">Reference proteome</keyword>
<keyword evidence="2" id="KW-1133">Transmembrane helix</keyword>
<evidence type="ECO:0000313" key="3">
    <source>
        <dbReference type="EMBL" id="GAA4639647.1"/>
    </source>
</evidence>